<proteinExistence type="inferred from homology"/>
<dbReference type="Gene3D" id="3.90.700.10">
    <property type="entry name" value="Succinate dehydrogenase/fumarate reductase flavoprotein, catalytic domain"/>
    <property type="match status" value="1"/>
</dbReference>
<dbReference type="RefSeq" id="WP_155165415.1">
    <property type="nucleotide sequence ID" value="NZ_DBGEHT010000225.1"/>
</dbReference>
<comment type="cofactor">
    <cofactor evidence="1">
        <name>FAD</name>
        <dbReference type="ChEBI" id="CHEBI:57692"/>
    </cofactor>
</comment>
<evidence type="ECO:0000256" key="1">
    <source>
        <dbReference type="ARBA" id="ARBA00001974"/>
    </source>
</evidence>
<dbReference type="Pfam" id="PF00890">
    <property type="entry name" value="FAD_binding_2"/>
    <property type="match status" value="1"/>
</dbReference>
<evidence type="ECO:0000256" key="5">
    <source>
        <dbReference type="RuleBase" id="RU366062"/>
    </source>
</evidence>
<dbReference type="InterPro" id="IPR003953">
    <property type="entry name" value="FAD-dep_OxRdtase_2_FAD-bd"/>
</dbReference>
<dbReference type="GO" id="GO:0010181">
    <property type="term" value="F:FMN binding"/>
    <property type="evidence" value="ECO:0007669"/>
    <property type="project" value="InterPro"/>
</dbReference>
<dbReference type="Proteomes" id="UP000462362">
    <property type="component" value="Unassembled WGS sequence"/>
</dbReference>
<dbReference type="SUPFAM" id="SSF51905">
    <property type="entry name" value="FAD/NAD(P)-binding domain"/>
    <property type="match status" value="1"/>
</dbReference>
<dbReference type="EMBL" id="WNCL01000011">
    <property type="protein sequence ID" value="MTU42986.1"/>
    <property type="molecule type" value="Genomic_DNA"/>
</dbReference>
<organism evidence="7 8">
    <name type="scientific">Parasutterella excrementihominis</name>
    <dbReference type="NCBI Taxonomy" id="487175"/>
    <lineage>
        <taxon>Bacteria</taxon>
        <taxon>Pseudomonadati</taxon>
        <taxon>Pseudomonadota</taxon>
        <taxon>Betaproteobacteria</taxon>
        <taxon>Burkholderiales</taxon>
        <taxon>Sutterellaceae</taxon>
        <taxon>Parasutterella</taxon>
    </lineage>
</organism>
<accession>A0A6I3S1Y7</accession>
<dbReference type="SUPFAM" id="SSF56425">
    <property type="entry name" value="Succinate dehydrogenase/fumarate reductase flavoprotein, catalytic domain"/>
    <property type="match status" value="1"/>
</dbReference>
<dbReference type="NCBIfam" id="TIGR01813">
    <property type="entry name" value="flavo_cyto_c"/>
    <property type="match status" value="1"/>
</dbReference>
<sequence>MQSHLISRRSLIKSSLFGLACSAAPAIRAAEKDEWSEAYDVVIIGSGFAGLAAAYSALENGVKSVLVLEKMNVFGGNSCINGGQISLAGSGLQKSKGIKDSPKLMEEDMLRVGQRLNHPALVKAVVKESPSCYDMMVKCGVKFADQVIRLGGHSAPRTIFAENYSGGGICVPMHNWLKERGVEFRNKSFCSAVLTDKDGVVRGVEVEGQYDFDKKTHKNTYKVQAVKGVIFATGGWGADNEFISASTPQYSTLESTSQKGATSESVRMLLGLGAMPVLLDIYQVGPWATPDEFGAGAASIFADYIFAEGIMVDARNGKRFVNELASRRERSEAEMKCVDQQGKPVMPFGFCSEKTTVNRPGFKASFREGTVKKFDTVEALAKFYGAPLEPLKQQIAEWNKMVAAGKDELFGRPLDKRVELKAPFYAMRFWPKLHYCMGGIGINDQAQVISTKTCKPIPRLYAAGEITGGVHGLDRLGSCSSTDCLAMGRIAGRSVVANL</sequence>
<comment type="caution">
    <text evidence="7">The sequence shown here is derived from an EMBL/GenBank/DDBJ whole genome shotgun (WGS) entry which is preliminary data.</text>
</comment>
<dbReference type="Gene3D" id="3.50.50.60">
    <property type="entry name" value="FAD/NAD(P)-binding domain"/>
    <property type="match status" value="1"/>
</dbReference>
<gene>
    <name evidence="7" type="ORF">GMD42_05000</name>
</gene>
<feature type="signal peptide" evidence="5">
    <location>
        <begin position="1"/>
        <end position="29"/>
    </location>
</feature>
<keyword evidence="5" id="KW-0732">Signal</keyword>
<keyword evidence="4 5" id="KW-0560">Oxidoreductase</keyword>
<dbReference type="InterPro" id="IPR050315">
    <property type="entry name" value="FAD-oxidoreductase_2"/>
</dbReference>
<comment type="similarity">
    <text evidence="5">Belongs to the FAD-dependent oxidoreductase 2 family. FRD/SDH subfamily.</text>
</comment>
<dbReference type="AlphaFoldDB" id="A0A6I3S1Y7"/>
<dbReference type="PANTHER" id="PTHR43400">
    <property type="entry name" value="FUMARATE REDUCTASE"/>
    <property type="match status" value="1"/>
</dbReference>
<evidence type="ECO:0000313" key="7">
    <source>
        <dbReference type="EMBL" id="MTU42986.1"/>
    </source>
</evidence>
<dbReference type="PANTHER" id="PTHR43400:SF7">
    <property type="entry name" value="FAD-DEPENDENT OXIDOREDUCTASE 2 FAD BINDING DOMAIN-CONTAINING PROTEIN"/>
    <property type="match status" value="1"/>
</dbReference>
<dbReference type="InterPro" id="IPR027477">
    <property type="entry name" value="Succ_DH/fumarate_Rdtase_cat_sf"/>
</dbReference>
<dbReference type="InterPro" id="IPR036188">
    <property type="entry name" value="FAD/NAD-bd_sf"/>
</dbReference>
<protein>
    <submittedName>
        <fullName evidence="7">Flavocytochrome c</fullName>
    </submittedName>
</protein>
<name>A0A6I3S1Y7_9BURK</name>
<evidence type="ECO:0000256" key="2">
    <source>
        <dbReference type="ARBA" id="ARBA00022630"/>
    </source>
</evidence>
<evidence type="ECO:0000256" key="4">
    <source>
        <dbReference type="ARBA" id="ARBA00023002"/>
    </source>
</evidence>
<dbReference type="InterPro" id="IPR010960">
    <property type="entry name" value="Flavocytochrome_c"/>
</dbReference>
<keyword evidence="2 5" id="KW-0285">Flavoprotein</keyword>
<evidence type="ECO:0000256" key="3">
    <source>
        <dbReference type="ARBA" id="ARBA00022827"/>
    </source>
</evidence>
<reference evidence="7 8" key="1">
    <citation type="journal article" date="2019" name="Nat. Med.">
        <title>A library of human gut bacterial isolates paired with longitudinal multiomics data enables mechanistic microbiome research.</title>
        <authorList>
            <person name="Poyet M."/>
            <person name="Groussin M."/>
            <person name="Gibbons S.M."/>
            <person name="Avila-Pacheco J."/>
            <person name="Jiang X."/>
            <person name="Kearney S.M."/>
            <person name="Perrotta A.R."/>
            <person name="Berdy B."/>
            <person name="Zhao S."/>
            <person name="Lieberman T.D."/>
            <person name="Swanson P.K."/>
            <person name="Smith M."/>
            <person name="Roesemann S."/>
            <person name="Alexander J.E."/>
            <person name="Rich S.A."/>
            <person name="Livny J."/>
            <person name="Vlamakis H."/>
            <person name="Clish C."/>
            <person name="Bullock K."/>
            <person name="Deik A."/>
            <person name="Scott J."/>
            <person name="Pierce K.A."/>
            <person name="Xavier R.J."/>
            <person name="Alm E.J."/>
        </authorList>
    </citation>
    <scope>NUCLEOTIDE SEQUENCE [LARGE SCALE GENOMIC DNA]</scope>
    <source>
        <strain evidence="7 8">BIOML-A2</strain>
    </source>
</reference>
<feature type="chain" id="PRO_5031677744" evidence="5">
    <location>
        <begin position="30"/>
        <end position="499"/>
    </location>
</feature>
<keyword evidence="3 5" id="KW-0274">FAD</keyword>
<feature type="domain" description="FAD-dependent oxidoreductase 2 FAD-binding" evidence="6">
    <location>
        <begin position="40"/>
        <end position="480"/>
    </location>
</feature>
<dbReference type="GO" id="GO:0016491">
    <property type="term" value="F:oxidoreductase activity"/>
    <property type="evidence" value="ECO:0007669"/>
    <property type="project" value="UniProtKB-KW"/>
</dbReference>
<evidence type="ECO:0000313" key="8">
    <source>
        <dbReference type="Proteomes" id="UP000462362"/>
    </source>
</evidence>
<evidence type="ECO:0000259" key="6">
    <source>
        <dbReference type="Pfam" id="PF00890"/>
    </source>
</evidence>